<gene>
    <name evidence="4" type="ORF">EBB54_25650</name>
</gene>
<dbReference type="InterPro" id="IPR007621">
    <property type="entry name" value="TPM_dom"/>
</dbReference>
<name>A0A426DNL6_9FIRM</name>
<feature type="region of interest" description="Disordered" evidence="1">
    <location>
        <begin position="287"/>
        <end position="310"/>
    </location>
</feature>
<accession>A0A426DNL6</accession>
<reference evidence="4" key="1">
    <citation type="submission" date="2018-10" db="EMBL/GenBank/DDBJ databases">
        <title>Schaedlerella arabinophila gen. nov. sp. nov., isolated from the mouse intestinal tract and comparative analysis with the genome of the closely related altered Schaedler flora strain ASF502.</title>
        <authorList>
            <person name="Miyake S."/>
            <person name="Soh M."/>
            <person name="Seedorf H."/>
        </authorList>
    </citation>
    <scope>NUCLEOTIDE SEQUENCE [LARGE SCALE GENOMIC DNA]</scope>
    <source>
        <strain evidence="4">DSM 106076</strain>
    </source>
</reference>
<feature type="transmembrane region" description="Helical" evidence="2">
    <location>
        <begin position="226"/>
        <end position="246"/>
    </location>
</feature>
<proteinExistence type="predicted"/>
<evidence type="ECO:0000256" key="2">
    <source>
        <dbReference type="SAM" id="Phobius"/>
    </source>
</evidence>
<keyword evidence="5" id="KW-1185">Reference proteome</keyword>
<dbReference type="EMBL" id="RHJS01000002">
    <property type="protein sequence ID" value="RRK34338.1"/>
    <property type="molecule type" value="Genomic_DNA"/>
</dbReference>
<comment type="caution">
    <text evidence="4">The sequence shown here is derived from an EMBL/GenBank/DDBJ whole genome shotgun (WGS) entry which is preliminary data.</text>
</comment>
<keyword evidence="2" id="KW-0472">Membrane</keyword>
<feature type="compositionally biased region" description="Low complexity" evidence="1">
    <location>
        <begin position="298"/>
        <end position="310"/>
    </location>
</feature>
<keyword evidence="2" id="KW-0812">Transmembrane</keyword>
<evidence type="ECO:0000259" key="3">
    <source>
        <dbReference type="Pfam" id="PF04536"/>
    </source>
</evidence>
<organism evidence="4 5">
    <name type="scientific">Schaedlerella arabinosiphila</name>
    <dbReference type="NCBI Taxonomy" id="2044587"/>
    <lineage>
        <taxon>Bacteria</taxon>
        <taxon>Bacillati</taxon>
        <taxon>Bacillota</taxon>
        <taxon>Clostridia</taxon>
        <taxon>Lachnospirales</taxon>
        <taxon>Lachnospiraceae</taxon>
        <taxon>Schaedlerella</taxon>
    </lineage>
</organism>
<protein>
    <submittedName>
        <fullName evidence="4">TPM domain-containing protein</fullName>
    </submittedName>
</protein>
<evidence type="ECO:0000256" key="1">
    <source>
        <dbReference type="SAM" id="MobiDB-lite"/>
    </source>
</evidence>
<evidence type="ECO:0000313" key="5">
    <source>
        <dbReference type="Proteomes" id="UP000274920"/>
    </source>
</evidence>
<evidence type="ECO:0000313" key="4">
    <source>
        <dbReference type="EMBL" id="RRK34338.1"/>
    </source>
</evidence>
<keyword evidence="2" id="KW-1133">Transmembrane helix</keyword>
<dbReference type="Pfam" id="PF04536">
    <property type="entry name" value="TPM_phosphatase"/>
    <property type="match status" value="1"/>
</dbReference>
<feature type="transmembrane region" description="Helical" evidence="2">
    <location>
        <begin position="51"/>
        <end position="71"/>
    </location>
</feature>
<feature type="domain" description="TPM" evidence="3">
    <location>
        <begin position="79"/>
        <end position="196"/>
    </location>
</feature>
<sequence length="310" mass="34182">MRIYGGRNGGMFDPWNFIVRGCAVMKRYHENETGIERGTVGKIGRKWCKAAVILLVSLICLNAGSILAAGAETQFDGWVQDDAGLLAADEEEALETECRRLFQTYGTGVYIVTTPNFGGGDIKDWQRRIFSQYDLGADSAGSGVMLAISMAERDWGLVGFGSAQEAFSTYARERLGSLILDDLSDGEFYEAFSGYLSIADDYLKAAENGKPYTEQHRYREGWRFPVIFGVSFLLSLGISVAVVMVWKKGMNTRVRQNGAMEYLKSGSFYLSNQSDLFLYHTVSRTKRPKNNSSGGSGSMRSDSSGTSGKF</sequence>
<dbReference type="Proteomes" id="UP000274920">
    <property type="component" value="Unassembled WGS sequence"/>
</dbReference>
<dbReference type="AlphaFoldDB" id="A0A426DNL6"/>
<dbReference type="Gene3D" id="3.10.310.50">
    <property type="match status" value="1"/>
</dbReference>